<evidence type="ECO:0000313" key="2">
    <source>
        <dbReference type="EMBL" id="AGH13525.1"/>
    </source>
</evidence>
<dbReference type="Gene3D" id="3.30.830.10">
    <property type="entry name" value="Metalloenzyme, LuxS/M16 peptidase-like"/>
    <property type="match status" value="1"/>
</dbReference>
<sequence>MEKRIAVILLSIISLVTSINVGAQEEVLFKIYAEELNVIRSNRQSYFYSAYGIIDETVPEAAKLRDAVDRDLDEFGASLDEYLAARSIVSINPEYHKFIFAHRLPDKDELALFNKYVSAELNTIPSPLDGSIPTPSLPKAERENRVKMKAESTDPVTGGKMWTFANGIKVIYKKAGLKGRFNYGLVIKGGENVFVGDMLEYFDVGKMKWYDFRRLLDLDGIIMKPEVSTADLRITGSAPTEALQDLLQSISLLAAQGRLNPEGFDLYKKKESILLKKTDLDANIDSLLRRNYDYSQYRFKSHLTDNLRGRAQEYYEKQFARFNDGVIVFIGDLDEKELCNTLEKNLGAFPTGKNYYVRPSIQYELRTGSSVHMVYDSYLSPGVNIALSLINPVSADAYIALDFLKVIVEKELHTEVRTNVELFPQERMTMIIRFGDKGNPSAALTECRAAITKLLETPITDDQLSLYKSYLMDQYNVRKSSPDWMIKNAFYRYSQGKDFMGKYEEKIRKLTNASFSNLLRLLNEGSRVEYIVLKKD</sequence>
<organism evidence="2">
    <name type="scientific">uncultured bacterium pUR16A2</name>
    <dbReference type="NCBI Taxonomy" id="1204710"/>
    <lineage>
        <taxon>Bacteria</taxon>
        <taxon>environmental samples</taxon>
    </lineage>
</organism>
<name>R9QZ46_9BACT</name>
<dbReference type="EMBL" id="JX188020">
    <property type="protein sequence ID" value="AGH13525.1"/>
    <property type="molecule type" value="Genomic_DNA"/>
</dbReference>
<dbReference type="Pfam" id="PF05193">
    <property type="entry name" value="Peptidase_M16_C"/>
    <property type="match status" value="1"/>
</dbReference>
<proteinExistence type="predicted"/>
<accession>R9QZ46</accession>
<dbReference type="GO" id="GO:0046872">
    <property type="term" value="F:metal ion binding"/>
    <property type="evidence" value="ECO:0007669"/>
    <property type="project" value="InterPro"/>
</dbReference>
<feature type="domain" description="Peptidase M16 C-terminal" evidence="1">
    <location>
        <begin position="312"/>
        <end position="469"/>
    </location>
</feature>
<dbReference type="AlphaFoldDB" id="R9QZ46"/>
<protein>
    <recommendedName>
        <fullName evidence="1">Peptidase M16 C-terminal domain-containing protein</fullName>
    </recommendedName>
</protein>
<evidence type="ECO:0000259" key="1">
    <source>
        <dbReference type="Pfam" id="PF05193"/>
    </source>
</evidence>
<reference evidence="2" key="1">
    <citation type="submission" date="2012-06" db="EMBL/GenBank/DDBJ databases">
        <title>A novel metagenomic alpha-L-rhamnosidase with high activity on rutin.</title>
        <authorList>
            <person name="Rabausch U."/>
            <person name="Streit W.R."/>
        </authorList>
    </citation>
    <scope>NUCLEOTIDE SEQUENCE</scope>
</reference>
<dbReference type="InterPro" id="IPR011249">
    <property type="entry name" value="Metalloenz_LuxS/M16"/>
</dbReference>
<dbReference type="InterPro" id="IPR007863">
    <property type="entry name" value="Peptidase_M16_C"/>
</dbReference>
<dbReference type="SUPFAM" id="SSF63411">
    <property type="entry name" value="LuxS/MPP-like metallohydrolase"/>
    <property type="match status" value="2"/>
</dbReference>